<comment type="caution">
    <text evidence="1">The sequence shown here is derived from an EMBL/GenBank/DDBJ whole genome shotgun (WGS) entry which is preliminary data.</text>
</comment>
<gene>
    <name evidence="1" type="ORF">V6N12_000660</name>
</gene>
<evidence type="ECO:0000313" key="2">
    <source>
        <dbReference type="Proteomes" id="UP001472677"/>
    </source>
</evidence>
<name>A0ABR2AJS5_9ROSI</name>
<accession>A0ABR2AJS5</accession>
<evidence type="ECO:0000313" key="1">
    <source>
        <dbReference type="EMBL" id="KAK8493675.1"/>
    </source>
</evidence>
<reference evidence="1 2" key="1">
    <citation type="journal article" date="2024" name="G3 (Bethesda)">
        <title>Genome assembly of Hibiscus sabdariffa L. provides insights into metabolisms of medicinal natural products.</title>
        <authorList>
            <person name="Kim T."/>
        </authorList>
    </citation>
    <scope>NUCLEOTIDE SEQUENCE [LARGE SCALE GENOMIC DNA]</scope>
    <source>
        <strain evidence="1">TK-2024</strain>
        <tissue evidence="1">Old leaves</tissue>
    </source>
</reference>
<dbReference type="Proteomes" id="UP001472677">
    <property type="component" value="Unassembled WGS sequence"/>
</dbReference>
<protein>
    <submittedName>
        <fullName evidence="1">Uncharacterized protein</fullName>
    </submittedName>
</protein>
<proteinExistence type="predicted"/>
<sequence>MDNLFSGRIITAGPLVEQWPDCCLRGNARSETWFMSVLFHHKPSLKIWEVCHGENDKGLRAKSHFLVEAVAFQAMEAIVHIGKRNLCT</sequence>
<dbReference type="EMBL" id="JBBPBM010000602">
    <property type="protein sequence ID" value="KAK8493675.1"/>
    <property type="molecule type" value="Genomic_DNA"/>
</dbReference>
<organism evidence="1 2">
    <name type="scientific">Hibiscus sabdariffa</name>
    <name type="common">roselle</name>
    <dbReference type="NCBI Taxonomy" id="183260"/>
    <lineage>
        <taxon>Eukaryota</taxon>
        <taxon>Viridiplantae</taxon>
        <taxon>Streptophyta</taxon>
        <taxon>Embryophyta</taxon>
        <taxon>Tracheophyta</taxon>
        <taxon>Spermatophyta</taxon>
        <taxon>Magnoliopsida</taxon>
        <taxon>eudicotyledons</taxon>
        <taxon>Gunneridae</taxon>
        <taxon>Pentapetalae</taxon>
        <taxon>rosids</taxon>
        <taxon>malvids</taxon>
        <taxon>Malvales</taxon>
        <taxon>Malvaceae</taxon>
        <taxon>Malvoideae</taxon>
        <taxon>Hibiscus</taxon>
    </lineage>
</organism>
<keyword evidence="2" id="KW-1185">Reference proteome</keyword>